<name>W4M210_9BACT</name>
<accession>W4M210</accession>
<organism evidence="1 2">
    <name type="scientific">Candidatus Entotheonella gemina</name>
    <dbReference type="NCBI Taxonomy" id="1429439"/>
    <lineage>
        <taxon>Bacteria</taxon>
        <taxon>Pseudomonadati</taxon>
        <taxon>Nitrospinota/Tectimicrobiota group</taxon>
        <taxon>Candidatus Tectimicrobiota</taxon>
        <taxon>Candidatus Entotheonellia</taxon>
        <taxon>Candidatus Entotheonellales</taxon>
        <taxon>Candidatus Entotheonellaceae</taxon>
        <taxon>Candidatus Entotheonella</taxon>
    </lineage>
</organism>
<evidence type="ECO:0000313" key="2">
    <source>
        <dbReference type="Proteomes" id="UP000019140"/>
    </source>
</evidence>
<keyword evidence="2" id="KW-1185">Reference proteome</keyword>
<evidence type="ECO:0000313" key="1">
    <source>
        <dbReference type="EMBL" id="ETX04235.1"/>
    </source>
</evidence>
<dbReference type="Pfam" id="PF02585">
    <property type="entry name" value="PIG-L"/>
    <property type="match status" value="1"/>
</dbReference>
<dbReference type="Gene3D" id="3.40.50.10320">
    <property type="entry name" value="LmbE-like"/>
    <property type="match status" value="1"/>
</dbReference>
<dbReference type="GO" id="GO:0016811">
    <property type="term" value="F:hydrolase activity, acting on carbon-nitrogen (but not peptide) bonds, in linear amides"/>
    <property type="evidence" value="ECO:0007669"/>
    <property type="project" value="TreeGrafter"/>
</dbReference>
<dbReference type="HOGENOM" id="CLU_049311_3_2_7"/>
<dbReference type="Proteomes" id="UP000019140">
    <property type="component" value="Unassembled WGS sequence"/>
</dbReference>
<sequence length="230" mass="26420">MSDLTPVLVVTPHPDDAEGGAGGSIVRWARQGRKVILVVCTKGDKGTSDRSLKPSDLINIREDEQRRAAEVMGVAELIFLGFPDQGLEDCSEFRERIVREIRRHQPGTVVTIDPYRRYIRHRDHAMCGRVTMDAIFPYARDHLSYPEHSEAGLEPHKVRELYLWGSEEPDAFVDISDTFTAKMDALYCHASQMKRPREEREARARERYSVFGRRIGVELAEPFKRIEINR</sequence>
<reference evidence="1 2" key="1">
    <citation type="journal article" date="2014" name="Nature">
        <title>An environmental bacterial taxon with a large and distinct metabolic repertoire.</title>
        <authorList>
            <person name="Wilson M.C."/>
            <person name="Mori T."/>
            <person name="Ruckert C."/>
            <person name="Uria A.R."/>
            <person name="Helf M.J."/>
            <person name="Takada K."/>
            <person name="Gernert C."/>
            <person name="Steffens U.A."/>
            <person name="Heycke N."/>
            <person name="Schmitt S."/>
            <person name="Rinke C."/>
            <person name="Helfrich E.J."/>
            <person name="Brachmann A.O."/>
            <person name="Gurgui C."/>
            <person name="Wakimoto T."/>
            <person name="Kracht M."/>
            <person name="Crusemann M."/>
            <person name="Hentschel U."/>
            <person name="Abe I."/>
            <person name="Matsunaga S."/>
            <person name="Kalinowski J."/>
            <person name="Takeyama H."/>
            <person name="Piel J."/>
        </authorList>
    </citation>
    <scope>NUCLEOTIDE SEQUENCE [LARGE SCALE GENOMIC DNA]</scope>
    <source>
        <strain evidence="2">TSY2</strain>
    </source>
</reference>
<dbReference type="InterPro" id="IPR024078">
    <property type="entry name" value="LmbE-like_dom_sf"/>
</dbReference>
<proteinExistence type="predicted"/>
<dbReference type="InterPro" id="IPR003737">
    <property type="entry name" value="GlcNAc_PI_deacetylase-related"/>
</dbReference>
<dbReference type="EMBL" id="AZHX01001266">
    <property type="protein sequence ID" value="ETX04235.1"/>
    <property type="molecule type" value="Genomic_DNA"/>
</dbReference>
<dbReference type="SUPFAM" id="SSF102588">
    <property type="entry name" value="LmbE-like"/>
    <property type="match status" value="1"/>
</dbReference>
<gene>
    <name evidence="1" type="ORF">ETSY2_29960</name>
</gene>
<protein>
    <recommendedName>
        <fullName evidence="3">GlcNAc-PI de-N-acetylase</fullName>
    </recommendedName>
</protein>
<dbReference type="PATRIC" id="fig|1429439.4.peg.5087"/>
<evidence type="ECO:0008006" key="3">
    <source>
        <dbReference type="Google" id="ProtNLM"/>
    </source>
</evidence>
<dbReference type="AlphaFoldDB" id="W4M210"/>
<dbReference type="PANTHER" id="PTHR12993">
    <property type="entry name" value="N-ACETYLGLUCOSAMINYL-PHOSPHATIDYLINOSITOL DE-N-ACETYLASE-RELATED"/>
    <property type="match status" value="1"/>
</dbReference>
<comment type="caution">
    <text evidence="1">The sequence shown here is derived from an EMBL/GenBank/DDBJ whole genome shotgun (WGS) entry which is preliminary data.</text>
</comment>
<dbReference type="PANTHER" id="PTHR12993:SF28">
    <property type="entry name" value="LMBE FAMILY PROTEIN"/>
    <property type="match status" value="1"/>
</dbReference>